<dbReference type="EMBL" id="FNVR01000002">
    <property type="protein sequence ID" value="SEF57382.1"/>
    <property type="molecule type" value="Genomic_DNA"/>
</dbReference>
<evidence type="ECO:0000313" key="2">
    <source>
        <dbReference type="Proteomes" id="UP000236736"/>
    </source>
</evidence>
<dbReference type="RefSeq" id="WP_103923380.1">
    <property type="nucleotide sequence ID" value="NZ_FNVR01000002.1"/>
</dbReference>
<keyword evidence="2" id="KW-1185">Reference proteome</keyword>
<dbReference type="Proteomes" id="UP000236736">
    <property type="component" value="Unassembled WGS sequence"/>
</dbReference>
<dbReference type="AlphaFoldDB" id="A0A1H5T3A9"/>
<proteinExistence type="predicted"/>
<accession>A0A1H5T3A9</accession>
<name>A0A1H5T3A9_9BACT</name>
<organism evidence="1 2">
    <name type="scientific">Algoriphagus boritolerans DSM 17298 = JCM 18970</name>
    <dbReference type="NCBI Taxonomy" id="1120964"/>
    <lineage>
        <taxon>Bacteria</taxon>
        <taxon>Pseudomonadati</taxon>
        <taxon>Bacteroidota</taxon>
        <taxon>Cytophagia</taxon>
        <taxon>Cytophagales</taxon>
        <taxon>Cyclobacteriaceae</taxon>
        <taxon>Algoriphagus</taxon>
    </lineage>
</organism>
<gene>
    <name evidence="1" type="ORF">SAMN03080598_00671</name>
</gene>
<protein>
    <submittedName>
        <fullName evidence="1">Uncharacterized protein</fullName>
    </submittedName>
</protein>
<reference evidence="2" key="1">
    <citation type="submission" date="2016-10" db="EMBL/GenBank/DDBJ databases">
        <authorList>
            <person name="Varghese N."/>
            <person name="Submissions S."/>
        </authorList>
    </citation>
    <scope>NUCLEOTIDE SEQUENCE [LARGE SCALE GENOMIC DNA]</scope>
    <source>
        <strain evidence="2">DSM 17298</strain>
    </source>
</reference>
<sequence>MSVTIPTTPKGVEPISGFKIVPAYGIFLPTANGRIGLKPGNVLPDFYPSAKAGGNSWVRIQSFELEWCLRPVFFLSTANGRIGLKPGNVLPDFYPSR</sequence>
<evidence type="ECO:0000313" key="1">
    <source>
        <dbReference type="EMBL" id="SEF57382.1"/>
    </source>
</evidence>